<evidence type="ECO:0008006" key="4">
    <source>
        <dbReference type="Google" id="ProtNLM"/>
    </source>
</evidence>
<dbReference type="EMBL" id="CAKOGP040001714">
    <property type="protein sequence ID" value="CAJ1946598.1"/>
    <property type="molecule type" value="Genomic_DNA"/>
</dbReference>
<feature type="compositionally biased region" description="Low complexity" evidence="1">
    <location>
        <begin position="711"/>
        <end position="725"/>
    </location>
</feature>
<feature type="compositionally biased region" description="Low complexity" evidence="1">
    <location>
        <begin position="691"/>
        <end position="702"/>
    </location>
</feature>
<evidence type="ECO:0000313" key="2">
    <source>
        <dbReference type="EMBL" id="CAJ1946598.1"/>
    </source>
</evidence>
<keyword evidence="3" id="KW-1185">Reference proteome</keyword>
<accession>A0AAD2JG78</accession>
<feature type="region of interest" description="Disordered" evidence="1">
    <location>
        <begin position="253"/>
        <end position="274"/>
    </location>
</feature>
<feature type="compositionally biased region" description="Low complexity" evidence="1">
    <location>
        <begin position="423"/>
        <end position="433"/>
    </location>
</feature>
<sequence>MPSGISGIVVKKNNKDLGISFLDHPSEDVVYIHNVKGKFRKYTILAPGLRVTHVNGFIVFTAAEARKLIQRTPIGGSVQVIATGKYIELKKQPKRSSIFRTSSSSSRLESASPSSSSSSAPLGIHLRPLPGRLNLVQITKVDNLLTEVPPGHILVAINKRPVRSVRKAHWYLKMLLSSSKRVVKIVTCPVHSFSTVSPGGVMAVVEPIMDHDSVNAFHPDMQLPEEDPFFAPLSSNWNKESSLEQQLCQLDTSFSSSNTNNNESEGVGQQPQYENDTILNQYEDDSLLRQYRVQRQDTGSTESSLIGREDTGGGAIGHALRKKSSILESIATDEHGDYIFEDEQDTNVIIRLPSSLQQSVRSMSTTNTTHQQFSTVSSEAASGLPDMILNLQTQNDLMDDTTMGSVPSRLQSSGGITAREQTSDSTNTTSSTRNNKDDPKVSVPFIFVDSASADSDEVFKQLQQQPTEVEDLQAFLTKEGHLQQPLPPQKNAAAPPAAATVAMKYIAAATKQKNATVQTPLRDSTNNEKKPSPYSPSFFDKQKTSALFQSVEKAKRRSGENNHPKKQDAGFNNKKNKLNRREIPALMDGDLVANNKKKRPTTTTNNNNNNSATTKRTTTNTSSSSFPKRTAKLVDDNVCLPVQIHINNMDNADLQSFLTEEEEEEKVEYDLLLKEIDTDLAAVAPPPPPNNNNNNRATTATPLTSNKSAKSFPFSLPTTTTTSPFQNKGNENMKQTKKNRLEPPHSWCIMSQPTHSFGVRQQSSVEEAKDHHDNEEEEEVVGDTEYYDEEEESLFAKGFHFLQAMAADATACVSPSSRYDYRNMKTKNRHHHNNNTTTTTTTTTTTRQFEVYAV</sequence>
<feature type="compositionally biased region" description="Low complexity" evidence="1">
    <location>
        <begin position="98"/>
        <end position="119"/>
    </location>
</feature>
<proteinExistence type="predicted"/>
<evidence type="ECO:0000256" key="1">
    <source>
        <dbReference type="SAM" id="MobiDB-lite"/>
    </source>
</evidence>
<feature type="compositionally biased region" description="Basic and acidic residues" evidence="1">
    <location>
        <begin position="557"/>
        <end position="568"/>
    </location>
</feature>
<protein>
    <recommendedName>
        <fullName evidence="4">PDZ domain-containing protein</fullName>
    </recommendedName>
</protein>
<evidence type="ECO:0000313" key="3">
    <source>
        <dbReference type="Proteomes" id="UP001295423"/>
    </source>
</evidence>
<feature type="region of interest" description="Disordered" evidence="1">
    <location>
        <begin position="512"/>
        <end position="628"/>
    </location>
</feature>
<gene>
    <name evidence="2" type="ORF">CYCCA115_LOCUS10740</name>
</gene>
<feature type="compositionally biased region" description="Polar residues" evidence="1">
    <location>
        <begin position="512"/>
        <end position="524"/>
    </location>
</feature>
<dbReference type="Proteomes" id="UP001295423">
    <property type="component" value="Unassembled WGS sequence"/>
</dbReference>
<feature type="region of interest" description="Disordered" evidence="1">
    <location>
        <begin position="681"/>
        <end position="731"/>
    </location>
</feature>
<feature type="compositionally biased region" description="Polar residues" evidence="1">
    <location>
        <begin position="402"/>
        <end position="415"/>
    </location>
</feature>
<comment type="caution">
    <text evidence="2">The sequence shown here is derived from an EMBL/GenBank/DDBJ whole genome shotgun (WGS) entry which is preliminary data.</text>
</comment>
<reference evidence="2" key="1">
    <citation type="submission" date="2023-08" db="EMBL/GenBank/DDBJ databases">
        <authorList>
            <person name="Audoor S."/>
            <person name="Bilcke G."/>
        </authorList>
    </citation>
    <scope>NUCLEOTIDE SEQUENCE</scope>
</reference>
<feature type="region of interest" description="Disordered" evidence="1">
    <location>
        <begin position="402"/>
        <end position="440"/>
    </location>
</feature>
<feature type="compositionally biased region" description="Low complexity" evidence="1">
    <location>
        <begin position="601"/>
        <end position="625"/>
    </location>
</feature>
<feature type="region of interest" description="Disordered" evidence="1">
    <location>
        <begin position="295"/>
        <end position="316"/>
    </location>
</feature>
<feature type="compositionally biased region" description="Low complexity" evidence="1">
    <location>
        <begin position="253"/>
        <end position="265"/>
    </location>
</feature>
<name>A0AAD2JG78_9STRA</name>
<feature type="region of interest" description="Disordered" evidence="1">
    <location>
        <begin position="98"/>
        <end position="122"/>
    </location>
</feature>
<organism evidence="2 3">
    <name type="scientific">Cylindrotheca closterium</name>
    <dbReference type="NCBI Taxonomy" id="2856"/>
    <lineage>
        <taxon>Eukaryota</taxon>
        <taxon>Sar</taxon>
        <taxon>Stramenopiles</taxon>
        <taxon>Ochrophyta</taxon>
        <taxon>Bacillariophyta</taxon>
        <taxon>Bacillariophyceae</taxon>
        <taxon>Bacillariophycidae</taxon>
        <taxon>Bacillariales</taxon>
        <taxon>Bacillariaceae</taxon>
        <taxon>Cylindrotheca</taxon>
    </lineage>
</organism>
<dbReference type="AlphaFoldDB" id="A0AAD2JG78"/>